<feature type="domain" description="Glucose-6-phosphate dehydrogenase assembly protein OpcA N-terminal" evidence="1">
    <location>
        <begin position="55"/>
        <end position="162"/>
    </location>
</feature>
<organism evidence="3 4">
    <name type="scientific">Candidatus Neptunichlamydia vexilliferae</name>
    <dbReference type="NCBI Taxonomy" id="1651774"/>
    <lineage>
        <taxon>Bacteria</taxon>
        <taxon>Pseudomonadati</taxon>
        <taxon>Chlamydiota</taxon>
        <taxon>Chlamydiia</taxon>
        <taxon>Parachlamydiales</taxon>
        <taxon>Simkaniaceae</taxon>
        <taxon>Candidatus Neptunichlamydia</taxon>
    </lineage>
</organism>
<dbReference type="Proteomes" id="UP001194714">
    <property type="component" value="Unassembled WGS sequence"/>
</dbReference>
<feature type="domain" description="Glucose-6-phosphate dehydrogenase assembly protein OpcA C-terminal" evidence="2">
    <location>
        <begin position="176"/>
        <end position="283"/>
    </location>
</feature>
<sequence>MVETVHPAQIESQLQQIWDSLQGTNKMRACLFNLIVYAKKCQRSGYLNDIVQKVIEKFPSRIIFITYDDACSSKELKASVSVMTADEGECEIVCDLIDIEVCSKDHPRVPFVILPHILPDLPIYLVHADDPTYKNPVAKQLENLADRIIFDSEAASDLQAYAKAVLSHMETFHADVADLNWARTEGWRQLFANIFKSEEALSHIQKAKKITITYNSKTADYLCHTDVQAIYFKGWLTVQLGFETEIELVAGEMEEVHPGRLLAITVETSEGYHYLFKRKEGRPEHILIEKSSPEACEVPTIHVFDKATSGQSLVKEICHKGTSAHYTNMLKYLIEGAPHG</sequence>
<comment type="caution">
    <text evidence="3">The sequence shown here is derived from an EMBL/GenBank/DDBJ whole genome shotgun (WGS) entry which is preliminary data.</text>
</comment>
<evidence type="ECO:0000313" key="3">
    <source>
        <dbReference type="EMBL" id="MBF5059147.1"/>
    </source>
</evidence>
<dbReference type="InterPro" id="IPR046802">
    <property type="entry name" value="OpcA_G6PD_C"/>
</dbReference>
<dbReference type="Pfam" id="PF20171">
    <property type="entry name" value="OpcA_G6PD_C"/>
    <property type="match status" value="1"/>
</dbReference>
<proteinExistence type="predicted"/>
<dbReference type="EMBL" id="JAAEJV010000012">
    <property type="protein sequence ID" value="MBF5059147.1"/>
    <property type="molecule type" value="Genomic_DNA"/>
</dbReference>
<dbReference type="InterPro" id="IPR046801">
    <property type="entry name" value="OpcA_G6PD_N"/>
</dbReference>
<dbReference type="InterPro" id="IPR004555">
    <property type="entry name" value="G6PDH_assembly_OpcA"/>
</dbReference>
<keyword evidence="4" id="KW-1185">Reference proteome</keyword>
<evidence type="ECO:0000313" key="4">
    <source>
        <dbReference type="Proteomes" id="UP001194714"/>
    </source>
</evidence>
<reference evidence="3 4" key="1">
    <citation type="submission" date="2020-01" db="EMBL/GenBank/DDBJ databases">
        <title>Draft genome sequence of Cand. Neptunochlamydia vexilliferae K9.</title>
        <authorList>
            <person name="Schulz F."/>
            <person name="Koestlbacher S."/>
            <person name="Wascher F."/>
            <person name="Pizzetti I."/>
            <person name="Horn M."/>
        </authorList>
    </citation>
    <scope>NUCLEOTIDE SEQUENCE [LARGE SCALE GENOMIC DNA]</scope>
    <source>
        <strain evidence="3 4">K9</strain>
    </source>
</reference>
<evidence type="ECO:0000259" key="1">
    <source>
        <dbReference type="Pfam" id="PF10128"/>
    </source>
</evidence>
<dbReference type="PANTHER" id="PTHR38658:SF1">
    <property type="entry name" value="OXPP CYCLE PROTEIN OPCA-RELATED"/>
    <property type="match status" value="1"/>
</dbReference>
<evidence type="ECO:0000259" key="2">
    <source>
        <dbReference type="Pfam" id="PF20171"/>
    </source>
</evidence>
<protein>
    <recommendedName>
        <fullName evidence="5">Glucose-6-phosphate dehydrogenase subunit</fullName>
    </recommendedName>
</protein>
<dbReference type="Pfam" id="PF10128">
    <property type="entry name" value="OpcA_G6PD_assem"/>
    <property type="match status" value="1"/>
</dbReference>
<name>A0ABS0AYD3_9BACT</name>
<accession>A0ABS0AYD3</accession>
<dbReference type="PANTHER" id="PTHR38658">
    <property type="entry name" value="OXPP CYCLE PROTEIN OPCA-RELATED"/>
    <property type="match status" value="1"/>
</dbReference>
<evidence type="ECO:0008006" key="5">
    <source>
        <dbReference type="Google" id="ProtNLM"/>
    </source>
</evidence>
<gene>
    <name evidence="3" type="ORF">NEPTK9_000655</name>
</gene>
<dbReference type="RefSeq" id="WP_194847445.1">
    <property type="nucleotide sequence ID" value="NZ_JAAEJV010000012.1"/>
</dbReference>